<dbReference type="OrthoDB" id="4377071at2"/>
<evidence type="ECO:0008006" key="7">
    <source>
        <dbReference type="Google" id="ProtNLM"/>
    </source>
</evidence>
<keyword evidence="3" id="KW-1133">Transmembrane helix</keyword>
<reference evidence="5 6" key="1">
    <citation type="submission" date="2019-03" db="EMBL/GenBank/DDBJ databases">
        <title>Genomics of glacier-inhabiting Cryobacterium strains.</title>
        <authorList>
            <person name="Liu Q."/>
            <person name="Xin Y.-H."/>
        </authorList>
    </citation>
    <scope>NUCLEOTIDE SEQUENCE [LARGE SCALE GENOMIC DNA]</scope>
    <source>
        <strain evidence="5 6">Hh15</strain>
    </source>
</reference>
<dbReference type="InterPro" id="IPR032808">
    <property type="entry name" value="DoxX"/>
</dbReference>
<evidence type="ECO:0000256" key="2">
    <source>
        <dbReference type="ARBA" id="ARBA00022692"/>
    </source>
</evidence>
<dbReference type="STRING" id="1424661.SAMN05216281_12518"/>
<accession>A0A1H8L8T5</accession>
<comment type="caution">
    <text evidence="5">The sequence shown here is derived from an EMBL/GenBank/DDBJ whole genome shotgun (WGS) entry which is preliminary data.</text>
</comment>
<evidence type="ECO:0000256" key="3">
    <source>
        <dbReference type="ARBA" id="ARBA00022989"/>
    </source>
</evidence>
<dbReference type="AlphaFoldDB" id="A0A1H8L8T5"/>
<keyword evidence="6" id="KW-1185">Reference proteome</keyword>
<keyword evidence="2" id="KW-0812">Transmembrane</keyword>
<gene>
    <name evidence="5" type="ORF">E3O10_01360</name>
</gene>
<dbReference type="GO" id="GO:0016020">
    <property type="term" value="C:membrane"/>
    <property type="evidence" value="ECO:0007669"/>
    <property type="project" value="UniProtKB-SubCell"/>
</dbReference>
<evidence type="ECO:0000313" key="5">
    <source>
        <dbReference type="EMBL" id="TFB94450.1"/>
    </source>
</evidence>
<dbReference type="EMBL" id="SOFF01000006">
    <property type="protein sequence ID" value="TFB94450.1"/>
    <property type="molecule type" value="Genomic_DNA"/>
</dbReference>
<organism evidence="5 6">
    <name type="scientific">Cryobacterium luteum</name>
    <dbReference type="NCBI Taxonomy" id="1424661"/>
    <lineage>
        <taxon>Bacteria</taxon>
        <taxon>Bacillati</taxon>
        <taxon>Actinomycetota</taxon>
        <taxon>Actinomycetes</taxon>
        <taxon>Micrococcales</taxon>
        <taxon>Microbacteriaceae</taxon>
        <taxon>Cryobacterium</taxon>
    </lineage>
</organism>
<dbReference type="Pfam" id="PF13564">
    <property type="entry name" value="DoxX_2"/>
    <property type="match status" value="1"/>
</dbReference>
<dbReference type="Proteomes" id="UP000297654">
    <property type="component" value="Unassembled WGS sequence"/>
</dbReference>
<dbReference type="RefSeq" id="WP_092112435.1">
    <property type="nucleotide sequence ID" value="NZ_FOCN01000025.1"/>
</dbReference>
<sequence length="119" mass="12959">MILLPEPWWLEAALAAVLAVDVGMSIKPPKFIRDCLNGVGFPRQWWWTLIVIKSLAVVGLLVGLAIPGIGLASTVGVIVYFSSAVVAHIRSRFLGMEFWVNCLGFLALAVATLLFGFLF</sequence>
<evidence type="ECO:0000256" key="4">
    <source>
        <dbReference type="ARBA" id="ARBA00023136"/>
    </source>
</evidence>
<protein>
    <recommendedName>
        <fullName evidence="7">DoxX family protein</fullName>
    </recommendedName>
</protein>
<name>A0A1H8L8T5_9MICO</name>
<evidence type="ECO:0000256" key="1">
    <source>
        <dbReference type="ARBA" id="ARBA00004141"/>
    </source>
</evidence>
<comment type="subcellular location">
    <subcellularLocation>
        <location evidence="1">Membrane</location>
        <topology evidence="1">Multi-pass membrane protein</topology>
    </subcellularLocation>
</comment>
<proteinExistence type="predicted"/>
<keyword evidence="4" id="KW-0472">Membrane</keyword>
<evidence type="ECO:0000313" key="6">
    <source>
        <dbReference type="Proteomes" id="UP000297654"/>
    </source>
</evidence>